<keyword evidence="3" id="KW-1185">Reference proteome</keyword>
<dbReference type="EMBL" id="MDTU01000006">
    <property type="protein sequence ID" value="ODN41162.1"/>
    <property type="molecule type" value="Genomic_DNA"/>
</dbReference>
<dbReference type="InterPro" id="IPR011050">
    <property type="entry name" value="Pectin_lyase_fold/virulence"/>
</dbReference>
<feature type="domain" description="Phage tail fibre protein N-terminal" evidence="1">
    <location>
        <begin position="9"/>
        <end position="134"/>
    </location>
</feature>
<dbReference type="SUPFAM" id="SSF51126">
    <property type="entry name" value="Pectin lyase-like"/>
    <property type="match status" value="1"/>
</dbReference>
<reference evidence="2 3" key="1">
    <citation type="submission" date="2016-08" db="EMBL/GenBank/DDBJ databases">
        <title>Draft genome sequence of Candidatus Piscirickettsia litoralis, from seawater.</title>
        <authorList>
            <person name="Wan X."/>
            <person name="Lee A.J."/>
            <person name="Hou S."/>
            <person name="Donachie S.P."/>
        </authorList>
    </citation>
    <scope>NUCLEOTIDE SEQUENCE [LARGE SCALE GENOMIC DNA]</scope>
    <source>
        <strain evidence="2 3">Y2</strain>
    </source>
</reference>
<comment type="caution">
    <text evidence="2">The sequence shown here is derived from an EMBL/GenBank/DDBJ whole genome shotgun (WGS) entry which is preliminary data.</text>
</comment>
<name>A0ABX2ZX79_9GAMM</name>
<evidence type="ECO:0000259" key="1">
    <source>
        <dbReference type="Pfam" id="PF12571"/>
    </source>
</evidence>
<evidence type="ECO:0000313" key="3">
    <source>
        <dbReference type="Proteomes" id="UP000094329"/>
    </source>
</evidence>
<sequence length="419" mass="45498">MTDQKTIIPTITDVGMNALINAQQKGIALVIDHVSLGTGLHQPSKLDTQLLKPFKDTPVVSVQDIALGEIRSTIVDSSNDRYSVTEVGFMTKDNVLFAIWSTDDAANPLLQKTPVSQLTVPYNIAISGQPQITITSTGQSVYPQATPDKQGVIQLATETEALNKGNTEHAITPETLNHVINILRQPQTFYVDNQDGDDAADGSEDHPVTTIDQAVKLCSSMSERNFVYLKGAQTHTVQTQLPVENKYIVFRSWGDNAAVIANQQVTNDRASGFIPTGGSVLSFYNIDFITADLPDSVNWSGMVTRYDDQAGTVKTYQCNVTCQSAFIQIPSGPGIINIAMYGGAIKYNPTGKRPNVIINEAAHPVYAHITSSFQDLNGNSIDSTLLRKTIFSERAFNKNASSSQQPFNILSNIDLSQGA</sequence>
<proteinExistence type="predicted"/>
<evidence type="ECO:0000313" key="2">
    <source>
        <dbReference type="EMBL" id="ODN41162.1"/>
    </source>
</evidence>
<protein>
    <recommendedName>
        <fullName evidence="1">Phage tail fibre protein N-terminal domain-containing protein</fullName>
    </recommendedName>
</protein>
<dbReference type="Pfam" id="PF12571">
    <property type="entry name" value="Phage_tail_fib"/>
    <property type="match status" value="1"/>
</dbReference>
<dbReference type="Gene3D" id="2.160.20.10">
    <property type="entry name" value="Single-stranded right-handed beta-helix, Pectin lyase-like"/>
    <property type="match status" value="1"/>
</dbReference>
<dbReference type="InterPro" id="IPR012334">
    <property type="entry name" value="Pectin_lyas_fold"/>
</dbReference>
<accession>A0ABX2ZX79</accession>
<dbReference type="Proteomes" id="UP000094329">
    <property type="component" value="Unassembled WGS sequence"/>
</dbReference>
<dbReference type="RefSeq" id="WP_069314435.1">
    <property type="nucleotide sequence ID" value="NZ_MDTU01000006.1"/>
</dbReference>
<organism evidence="2 3">
    <name type="scientific">Piscirickettsia litoralis</name>
    <dbReference type="NCBI Taxonomy" id="1891921"/>
    <lineage>
        <taxon>Bacteria</taxon>
        <taxon>Pseudomonadati</taxon>
        <taxon>Pseudomonadota</taxon>
        <taxon>Gammaproteobacteria</taxon>
        <taxon>Thiotrichales</taxon>
        <taxon>Piscirickettsiaceae</taxon>
        <taxon>Piscirickettsia</taxon>
    </lineage>
</organism>
<gene>
    <name evidence="2" type="ORF">BGC07_17975</name>
</gene>
<dbReference type="InterPro" id="IPR022225">
    <property type="entry name" value="Phage_tail_fibre_N"/>
</dbReference>